<evidence type="ECO:0000256" key="1">
    <source>
        <dbReference type="SAM" id="MobiDB-lite"/>
    </source>
</evidence>
<keyword evidence="2" id="KW-0472">Membrane</keyword>
<organism evidence="4 5">
    <name type="scientific">Streptomyces racemochromogenes</name>
    <dbReference type="NCBI Taxonomy" id="67353"/>
    <lineage>
        <taxon>Bacteria</taxon>
        <taxon>Bacillati</taxon>
        <taxon>Actinomycetota</taxon>
        <taxon>Actinomycetes</taxon>
        <taxon>Kitasatosporales</taxon>
        <taxon>Streptomycetaceae</taxon>
        <taxon>Streptomyces</taxon>
    </lineage>
</organism>
<keyword evidence="2" id="KW-0812">Transmembrane</keyword>
<evidence type="ECO:0000313" key="5">
    <source>
        <dbReference type="Proteomes" id="UP001610631"/>
    </source>
</evidence>
<reference evidence="4 5" key="1">
    <citation type="submission" date="2024-03" db="EMBL/GenBank/DDBJ databases">
        <title>Whole genome sequencing of Streptomyces racemochromogenes, to identify antimicrobial biosynthetic gene clusters.</title>
        <authorList>
            <person name="Suryawanshi P."/>
            <person name="Krishnaraj P.U."/>
            <person name="Arun Y.P."/>
            <person name="Suryawanshi M.P."/>
            <person name="Rakshit O."/>
        </authorList>
    </citation>
    <scope>NUCLEOTIDE SEQUENCE [LARGE SCALE GENOMIC DNA]</scope>
    <source>
        <strain evidence="4 5">AUDT626</strain>
    </source>
</reference>
<evidence type="ECO:0000313" key="4">
    <source>
        <dbReference type="EMBL" id="MFH7597023.1"/>
    </source>
</evidence>
<evidence type="ECO:0000256" key="3">
    <source>
        <dbReference type="SAM" id="SignalP"/>
    </source>
</evidence>
<keyword evidence="5" id="KW-1185">Reference proteome</keyword>
<evidence type="ECO:0000256" key="2">
    <source>
        <dbReference type="SAM" id="Phobius"/>
    </source>
</evidence>
<dbReference type="EMBL" id="JBBDHD010000043">
    <property type="protein sequence ID" value="MFH7597023.1"/>
    <property type="molecule type" value="Genomic_DNA"/>
</dbReference>
<feature type="chain" id="PRO_5046166729" description="Peptidase" evidence="3">
    <location>
        <begin position="31"/>
        <end position="453"/>
    </location>
</feature>
<comment type="caution">
    <text evidence="4">The sequence shown here is derived from an EMBL/GenBank/DDBJ whole genome shotgun (WGS) entry which is preliminary data.</text>
</comment>
<accession>A0ABW7PF54</accession>
<protein>
    <recommendedName>
        <fullName evidence="6">Peptidase</fullName>
    </recommendedName>
</protein>
<dbReference type="RefSeq" id="WP_395510820.1">
    <property type="nucleotide sequence ID" value="NZ_JBBDHD010000043.1"/>
</dbReference>
<name>A0ABW7PF54_9ACTN</name>
<feature type="compositionally biased region" description="Low complexity" evidence="1">
    <location>
        <begin position="384"/>
        <end position="416"/>
    </location>
</feature>
<feature type="region of interest" description="Disordered" evidence="1">
    <location>
        <begin position="151"/>
        <end position="240"/>
    </location>
</feature>
<keyword evidence="3" id="KW-0732">Signal</keyword>
<sequence>MKTQRRAGAAAAALLLGGAGMLLAPSTAHAAVIDVRYDCKTPIGDKSAVSPIDIKGVKEGGGYKLTMSFQKGVSSSPIQLGAGAMTPSAVIVVDGAEKTSVPVTGPANAEPIPANTPIKISDLSGTYTPKKSGRVTFTAGVLTIKAMGTTTTCTPGNSPEPSLELDVTAPGGTGGTTGGTTGSTTTGGTTGGSTTGGSTGSTTGGSTTTGGTTGSTTGGSTTGGSTGGGSTTGGSGGQTDFPGKAVDVTYDCGAVVPNGIKTPVTISAKKNGGDYALTVKTAKGAMASPMQLPAGALKPSMDIKLGGADSGTVKVTGPANAEPIPNGAPVSLTDMTGTYKPGASGKVTLTPDQLTIDVTMAPGSTPINVPCKATASGVSLELDTTAQPGGSGSTSAGPSTGGSSAASASGGLAETGAQDDGGIKALALVAGTVILLGGAVFTFTPWRRLRGTR</sequence>
<keyword evidence="2" id="KW-1133">Transmembrane helix</keyword>
<feature type="compositionally biased region" description="Polar residues" evidence="1">
    <location>
        <begin position="151"/>
        <end position="160"/>
    </location>
</feature>
<proteinExistence type="predicted"/>
<feature type="signal peptide" evidence="3">
    <location>
        <begin position="1"/>
        <end position="30"/>
    </location>
</feature>
<feature type="compositionally biased region" description="Gly residues" evidence="1">
    <location>
        <begin position="171"/>
        <end position="181"/>
    </location>
</feature>
<feature type="transmembrane region" description="Helical" evidence="2">
    <location>
        <begin position="425"/>
        <end position="446"/>
    </location>
</feature>
<feature type="region of interest" description="Disordered" evidence="1">
    <location>
        <begin position="382"/>
        <end position="416"/>
    </location>
</feature>
<feature type="compositionally biased region" description="Gly residues" evidence="1">
    <location>
        <begin position="188"/>
        <end position="237"/>
    </location>
</feature>
<evidence type="ECO:0008006" key="6">
    <source>
        <dbReference type="Google" id="ProtNLM"/>
    </source>
</evidence>
<dbReference type="Proteomes" id="UP001610631">
    <property type="component" value="Unassembled WGS sequence"/>
</dbReference>
<gene>
    <name evidence="4" type="ORF">WDV06_18260</name>
</gene>